<organism evidence="1 2">
    <name type="scientific">Plebeiibacterium sediminum</name>
    <dbReference type="NCBI Taxonomy" id="2992112"/>
    <lineage>
        <taxon>Bacteria</taxon>
        <taxon>Pseudomonadati</taxon>
        <taxon>Bacteroidota</taxon>
        <taxon>Bacteroidia</taxon>
        <taxon>Marinilabiliales</taxon>
        <taxon>Marinilabiliaceae</taxon>
        <taxon>Plebeiibacterium</taxon>
    </lineage>
</organism>
<evidence type="ECO:0000313" key="2">
    <source>
        <dbReference type="Proteomes" id="UP001209229"/>
    </source>
</evidence>
<dbReference type="EMBL" id="JAPDPJ010000045">
    <property type="protein sequence ID" value="MCW3788169.1"/>
    <property type="molecule type" value="Genomic_DNA"/>
</dbReference>
<dbReference type="SUPFAM" id="SSF52266">
    <property type="entry name" value="SGNH hydrolase"/>
    <property type="match status" value="1"/>
</dbReference>
<dbReference type="GO" id="GO:0016788">
    <property type="term" value="F:hydrolase activity, acting on ester bonds"/>
    <property type="evidence" value="ECO:0007669"/>
    <property type="project" value="UniProtKB-ARBA"/>
</dbReference>
<name>A0AAE3M7D8_9BACT</name>
<protein>
    <recommendedName>
        <fullName evidence="3">SGNH/GDSL hydrolase family protein</fullName>
    </recommendedName>
</protein>
<reference evidence="1" key="1">
    <citation type="submission" date="2022-10" db="EMBL/GenBank/DDBJ databases">
        <authorList>
            <person name="Yu W.X."/>
        </authorList>
    </citation>
    <scope>NUCLEOTIDE SEQUENCE</scope>
    <source>
        <strain evidence="1">AAT</strain>
    </source>
</reference>
<accession>A0AAE3M7D8</accession>
<evidence type="ECO:0008006" key="3">
    <source>
        <dbReference type="Google" id="ProtNLM"/>
    </source>
</evidence>
<dbReference type="Proteomes" id="UP001209229">
    <property type="component" value="Unassembled WGS sequence"/>
</dbReference>
<keyword evidence="2" id="KW-1185">Reference proteome</keyword>
<proteinExistence type="predicted"/>
<dbReference type="RefSeq" id="WP_301191730.1">
    <property type="nucleotide sequence ID" value="NZ_JAPDPJ010000045.1"/>
</dbReference>
<dbReference type="InterPro" id="IPR036514">
    <property type="entry name" value="SGNH_hydro_sf"/>
</dbReference>
<gene>
    <name evidence="1" type="ORF">OM075_16980</name>
</gene>
<sequence>MKKLIGVLMMLVVYTTTVIGQTNETINILFLGNSYTYYNGVPSIVSDMGLQKGKKIVVTQITRGGSLLDTYANTDFILETINKYKFNYVVLQEQSTSPLFAAEEKTYPAIRKLDKEIRKNGGQTVLYMTWAREYADSIGTKMLPGKFYYDVFDSFDTAQDSLAASYNKIGKEINAKVAPAGLAWKAFHKMHPDVSLWRSDHSHPLEIGSVIAAYSIYKTIFNEPVSGIKSPLPISKEYEKDIVEITDKLVPCNK</sequence>
<comment type="caution">
    <text evidence="1">The sequence shown here is derived from an EMBL/GenBank/DDBJ whole genome shotgun (WGS) entry which is preliminary data.</text>
</comment>
<dbReference type="Gene3D" id="3.40.50.1110">
    <property type="entry name" value="SGNH hydrolase"/>
    <property type="match status" value="1"/>
</dbReference>
<evidence type="ECO:0000313" key="1">
    <source>
        <dbReference type="EMBL" id="MCW3788169.1"/>
    </source>
</evidence>
<dbReference type="AlphaFoldDB" id="A0AAE3M7D8"/>